<dbReference type="RefSeq" id="WP_031961388.1">
    <property type="nucleotide sequence ID" value="NZ_JMOA01000008.1"/>
</dbReference>
<dbReference type="NCBIfam" id="TIGR02523">
    <property type="entry name" value="type_IV_pilV"/>
    <property type="match status" value="1"/>
</dbReference>
<dbReference type="InterPro" id="IPR054402">
    <property type="entry name" value="Tt1218-like_dom"/>
</dbReference>
<evidence type="ECO:0000313" key="2">
    <source>
        <dbReference type="EMBL" id="KCY02563.1"/>
    </source>
</evidence>
<reference evidence="2 3" key="1">
    <citation type="submission" date="2014-04" db="EMBL/GenBank/DDBJ databases">
        <title>Comparative genomics and transcriptomics to identify genetic mechanisms underlying the emergence of carbapenem resistant Acinetobacter baumannii (CRAb).</title>
        <authorList>
            <person name="Harris A.D."/>
            <person name="Johnson K.J."/>
            <person name="George J."/>
            <person name="Nadendla S."/>
            <person name="Daugherty S.C."/>
            <person name="Parankush S."/>
            <person name="Sadzewicz L."/>
            <person name="Tallon L."/>
            <person name="Sengamalay N."/>
            <person name="Hazen T.H."/>
            <person name="Rasko D.A."/>
        </authorList>
    </citation>
    <scope>NUCLEOTIDE SEQUENCE [LARGE SCALE GENOMIC DNA]</scope>
    <source>
        <strain evidence="2 3">1499986</strain>
    </source>
</reference>
<feature type="domain" description="Type IV pilin Tt1218-like" evidence="1">
    <location>
        <begin position="29"/>
        <end position="95"/>
    </location>
</feature>
<comment type="caution">
    <text evidence="2">The sequence shown here is derived from an EMBL/GenBank/DDBJ whole genome shotgun (WGS) entry which is preliminary data.</text>
</comment>
<organism evidence="2 3">
    <name type="scientific">Acinetobacter baumannii 1499986</name>
    <dbReference type="NCBI Taxonomy" id="1310673"/>
    <lineage>
        <taxon>Bacteria</taxon>
        <taxon>Pseudomonadati</taxon>
        <taxon>Pseudomonadota</taxon>
        <taxon>Gammaproteobacteria</taxon>
        <taxon>Moraxellales</taxon>
        <taxon>Moraxellaceae</taxon>
        <taxon>Acinetobacter</taxon>
        <taxon>Acinetobacter calcoaceticus/baumannii complex</taxon>
    </lineage>
</organism>
<gene>
    <name evidence="2" type="primary">pilV</name>
    <name evidence="2" type="ORF">J572_1039</name>
</gene>
<dbReference type="EMBL" id="JMOA01000008">
    <property type="protein sequence ID" value="KCY02563.1"/>
    <property type="molecule type" value="Genomic_DNA"/>
</dbReference>
<proteinExistence type="predicted"/>
<evidence type="ECO:0000259" key="1">
    <source>
        <dbReference type="Pfam" id="PF22150"/>
    </source>
</evidence>
<dbReference type="InterPro" id="IPR013362">
    <property type="entry name" value="Pilus_4_PilV"/>
</dbReference>
<protein>
    <submittedName>
        <fullName evidence="2">Type IV pilus modification protein PilV</fullName>
    </submittedName>
</protein>
<accession>A0A836M1P4</accession>
<sequence>MIMSQKGAGLMEVLVALLLLSIAVLGFVALQIRAVAASTEAGQNIQATNIARDLAERIRVNRAGLSNYAEIGASDVLPTCSTGECDADQMAKYDYAQVKQRATDLGMSLAILNCKGFSSQRTRQCIYVAWGGTTATDGNGSPNCTNGTAYVPDAKCIIMEVYNYD</sequence>
<dbReference type="Proteomes" id="UP000027309">
    <property type="component" value="Unassembled WGS sequence"/>
</dbReference>
<dbReference type="Pfam" id="PF22150">
    <property type="entry name" value="Tt1218-like"/>
    <property type="match status" value="1"/>
</dbReference>
<name>A0A836M1P4_ACIBA</name>
<evidence type="ECO:0000313" key="3">
    <source>
        <dbReference type="Proteomes" id="UP000027309"/>
    </source>
</evidence>
<dbReference type="AlphaFoldDB" id="A0A836M1P4"/>